<name>A0ABV9XJ04_9ACTN</name>
<evidence type="ECO:0000313" key="2">
    <source>
        <dbReference type="Proteomes" id="UP001595829"/>
    </source>
</evidence>
<reference evidence="2" key="1">
    <citation type="journal article" date="2019" name="Int. J. Syst. Evol. Microbiol.">
        <title>The Global Catalogue of Microorganisms (GCM) 10K type strain sequencing project: providing services to taxonomists for standard genome sequencing and annotation.</title>
        <authorList>
            <consortium name="The Broad Institute Genomics Platform"/>
            <consortium name="The Broad Institute Genome Sequencing Center for Infectious Disease"/>
            <person name="Wu L."/>
            <person name="Ma J."/>
        </authorList>
    </citation>
    <scope>NUCLEOTIDE SEQUENCE [LARGE SCALE GENOMIC DNA]</scope>
    <source>
        <strain evidence="2">CGMCC 4.1648</strain>
    </source>
</reference>
<evidence type="ECO:0008006" key="3">
    <source>
        <dbReference type="Google" id="ProtNLM"/>
    </source>
</evidence>
<dbReference type="RefSeq" id="WP_345686747.1">
    <property type="nucleotide sequence ID" value="NZ_BAABIT010000001.1"/>
</dbReference>
<proteinExistence type="predicted"/>
<gene>
    <name evidence="1" type="ORF">ACFPM3_20295</name>
</gene>
<organism evidence="1 2">
    <name type="scientific">Streptomyces coeruleoprunus</name>
    <dbReference type="NCBI Taxonomy" id="285563"/>
    <lineage>
        <taxon>Bacteria</taxon>
        <taxon>Bacillati</taxon>
        <taxon>Actinomycetota</taxon>
        <taxon>Actinomycetes</taxon>
        <taxon>Kitasatosporales</taxon>
        <taxon>Streptomycetaceae</taxon>
        <taxon>Streptomyces</taxon>
    </lineage>
</organism>
<sequence>MSDHKEWYHVPGEGNFTNQESAFAAAEKAAARTDTDVVVCLCSERVIRRYRRQVSITVEDVPSPAVSEA</sequence>
<comment type="caution">
    <text evidence="1">The sequence shown here is derived from an EMBL/GenBank/DDBJ whole genome shotgun (WGS) entry which is preliminary data.</text>
</comment>
<accession>A0ABV9XJ04</accession>
<protein>
    <recommendedName>
        <fullName evidence="3">DUF2188 domain-containing protein</fullName>
    </recommendedName>
</protein>
<dbReference type="EMBL" id="JBHSJD010000014">
    <property type="protein sequence ID" value="MFC5024473.1"/>
    <property type="molecule type" value="Genomic_DNA"/>
</dbReference>
<keyword evidence="2" id="KW-1185">Reference proteome</keyword>
<dbReference type="Proteomes" id="UP001595829">
    <property type="component" value="Unassembled WGS sequence"/>
</dbReference>
<evidence type="ECO:0000313" key="1">
    <source>
        <dbReference type="EMBL" id="MFC5024473.1"/>
    </source>
</evidence>